<dbReference type="Proteomes" id="UP001215280">
    <property type="component" value="Unassembled WGS sequence"/>
</dbReference>
<dbReference type="EMBL" id="JARJLG010000273">
    <property type="protein sequence ID" value="KAJ7720971.1"/>
    <property type="molecule type" value="Genomic_DNA"/>
</dbReference>
<reference evidence="2" key="1">
    <citation type="submission" date="2023-03" db="EMBL/GenBank/DDBJ databases">
        <title>Massive genome expansion in bonnet fungi (Mycena s.s.) driven by repeated elements and novel gene families across ecological guilds.</title>
        <authorList>
            <consortium name="Lawrence Berkeley National Laboratory"/>
            <person name="Harder C.B."/>
            <person name="Miyauchi S."/>
            <person name="Viragh M."/>
            <person name="Kuo A."/>
            <person name="Thoen E."/>
            <person name="Andreopoulos B."/>
            <person name="Lu D."/>
            <person name="Skrede I."/>
            <person name="Drula E."/>
            <person name="Henrissat B."/>
            <person name="Morin E."/>
            <person name="Kohler A."/>
            <person name="Barry K."/>
            <person name="LaButti K."/>
            <person name="Morin E."/>
            <person name="Salamov A."/>
            <person name="Lipzen A."/>
            <person name="Mereny Z."/>
            <person name="Hegedus B."/>
            <person name="Baldrian P."/>
            <person name="Stursova M."/>
            <person name="Weitz H."/>
            <person name="Taylor A."/>
            <person name="Grigoriev I.V."/>
            <person name="Nagy L.G."/>
            <person name="Martin F."/>
            <person name="Kauserud H."/>
        </authorList>
    </citation>
    <scope>NUCLEOTIDE SEQUENCE</scope>
    <source>
        <strain evidence="2">CBHHK188m</strain>
    </source>
</reference>
<sequence length="212" mass="23472">MVPPPDDDSDFPDSVAVPVRTTRSTKRKLEATSDISDADLNAPAKKRWGPKPKVTLSGPESKPKLPRKKPGPKPKPKTEDIDSDDNAVELVKSALTPPNIVFMIPEATTEGSQHVLLKSLDSFDDAIEFMHKTIDCVSVERKPMLAYKFSTANKNAATINLRTETFNPIIMDSADNTMVALQHLLTISPQRVEIIADVENTRHRRVFGQFGK</sequence>
<protein>
    <submittedName>
        <fullName evidence="2">Uncharacterized protein</fullName>
    </submittedName>
</protein>
<accession>A0AAD7MJX3</accession>
<evidence type="ECO:0000313" key="3">
    <source>
        <dbReference type="Proteomes" id="UP001215280"/>
    </source>
</evidence>
<name>A0AAD7MJX3_9AGAR</name>
<gene>
    <name evidence="2" type="ORF">DFH07DRAFT_784241</name>
</gene>
<organism evidence="2 3">
    <name type="scientific">Mycena maculata</name>
    <dbReference type="NCBI Taxonomy" id="230809"/>
    <lineage>
        <taxon>Eukaryota</taxon>
        <taxon>Fungi</taxon>
        <taxon>Dikarya</taxon>
        <taxon>Basidiomycota</taxon>
        <taxon>Agaricomycotina</taxon>
        <taxon>Agaricomycetes</taxon>
        <taxon>Agaricomycetidae</taxon>
        <taxon>Agaricales</taxon>
        <taxon>Marasmiineae</taxon>
        <taxon>Mycenaceae</taxon>
        <taxon>Mycena</taxon>
    </lineage>
</organism>
<keyword evidence="3" id="KW-1185">Reference proteome</keyword>
<feature type="region of interest" description="Disordered" evidence="1">
    <location>
        <begin position="1"/>
        <end position="85"/>
    </location>
</feature>
<evidence type="ECO:0000313" key="2">
    <source>
        <dbReference type="EMBL" id="KAJ7720971.1"/>
    </source>
</evidence>
<proteinExistence type="predicted"/>
<dbReference type="AlphaFoldDB" id="A0AAD7MJX3"/>
<comment type="caution">
    <text evidence="2">The sequence shown here is derived from an EMBL/GenBank/DDBJ whole genome shotgun (WGS) entry which is preliminary data.</text>
</comment>
<evidence type="ECO:0000256" key="1">
    <source>
        <dbReference type="SAM" id="MobiDB-lite"/>
    </source>
</evidence>
<feature type="compositionally biased region" description="Acidic residues" evidence="1">
    <location>
        <begin position="1"/>
        <end position="11"/>
    </location>
</feature>
<feature type="compositionally biased region" description="Basic residues" evidence="1">
    <location>
        <begin position="64"/>
        <end position="75"/>
    </location>
</feature>